<feature type="binding site" evidence="4 5">
    <location>
        <position position="124"/>
    </location>
    <ligand>
        <name>Zn(2+)</name>
        <dbReference type="ChEBI" id="CHEBI:29105"/>
    </ligand>
</feature>
<feature type="binding site" evidence="4">
    <location>
        <position position="205"/>
    </location>
    <ligand>
        <name>NAD(+)</name>
        <dbReference type="ChEBI" id="CHEBI:57540"/>
    </ligand>
</feature>
<feature type="binding site" evidence="4">
    <location>
        <position position="180"/>
    </location>
    <ligand>
        <name>NAD(+)</name>
        <dbReference type="ChEBI" id="CHEBI:57540"/>
    </ligand>
</feature>
<feature type="domain" description="Deacetylase sirtuin-type" evidence="6">
    <location>
        <begin position="1"/>
        <end position="239"/>
    </location>
</feature>
<keyword evidence="2 4" id="KW-0808">Transferase</keyword>
<feature type="binding site" evidence="4 5">
    <location>
        <position position="140"/>
    </location>
    <ligand>
        <name>Zn(2+)</name>
        <dbReference type="ChEBI" id="CHEBI:29105"/>
    </ligand>
</feature>
<dbReference type="InterPro" id="IPR003000">
    <property type="entry name" value="Sirtuin"/>
</dbReference>
<dbReference type="SUPFAM" id="SSF52467">
    <property type="entry name" value="DHS-like NAD/FAD-binding domain"/>
    <property type="match status" value="1"/>
</dbReference>
<dbReference type="NCBIfam" id="NF001753">
    <property type="entry name" value="PRK00481.1-3"/>
    <property type="match status" value="1"/>
</dbReference>
<feature type="binding site" evidence="4">
    <location>
        <position position="29"/>
    </location>
    <ligand>
        <name>NAD(+)</name>
        <dbReference type="ChEBI" id="CHEBI:57540"/>
    </ligand>
</feature>
<feature type="binding site" evidence="4">
    <location>
        <position position="18"/>
    </location>
    <ligand>
        <name>NAD(+)</name>
        <dbReference type="ChEBI" id="CHEBI:57540"/>
    </ligand>
</feature>
<dbReference type="PANTHER" id="PTHR11085:SF4">
    <property type="entry name" value="NAD-DEPENDENT PROTEIN DEACYLASE"/>
    <property type="match status" value="1"/>
</dbReference>
<keyword evidence="3 4" id="KW-0520">NAD</keyword>
<feature type="binding site" evidence="4">
    <location>
        <position position="98"/>
    </location>
    <ligand>
        <name>nicotinamide</name>
        <dbReference type="ChEBI" id="CHEBI:17154"/>
    </ligand>
</feature>
<feature type="binding site" evidence="4">
    <location>
        <position position="97"/>
    </location>
    <ligand>
        <name>NAD(+)</name>
        <dbReference type="ChEBI" id="CHEBI:57540"/>
    </ligand>
</feature>
<evidence type="ECO:0000313" key="7">
    <source>
        <dbReference type="EMBL" id="GIN97511.1"/>
    </source>
</evidence>
<gene>
    <name evidence="4" type="primary">cobB</name>
    <name evidence="7" type="ORF">J6TS1_33810</name>
</gene>
<dbReference type="InterPro" id="IPR050134">
    <property type="entry name" value="NAD-dep_sirtuin_deacylases"/>
</dbReference>
<evidence type="ECO:0000256" key="2">
    <source>
        <dbReference type="ARBA" id="ARBA00022679"/>
    </source>
</evidence>
<dbReference type="PROSITE" id="PS50305">
    <property type="entry name" value="SIRTUIN"/>
    <property type="match status" value="1"/>
</dbReference>
<dbReference type="RefSeq" id="WP_213020976.1">
    <property type="nucleotide sequence ID" value="NZ_BORJ01000009.1"/>
</dbReference>
<dbReference type="InterPro" id="IPR029035">
    <property type="entry name" value="DHS-like_NAD/FAD-binding_dom"/>
</dbReference>
<feature type="binding site" evidence="4">
    <location>
        <position position="97"/>
    </location>
    <ligand>
        <name>nicotinamide</name>
        <dbReference type="ChEBI" id="CHEBI:17154"/>
    </ligand>
</feature>
<keyword evidence="4 5" id="KW-0479">Metal-binding</keyword>
<keyword evidence="4 5" id="KW-0862">Zinc</keyword>
<evidence type="ECO:0000313" key="8">
    <source>
        <dbReference type="Proteomes" id="UP000680670"/>
    </source>
</evidence>
<comment type="function">
    <text evidence="4">NAD-dependent protein deacetylase which modulates the activities of several enzymes which are inactive in their acetylated form.</text>
</comment>
<reference evidence="7 8" key="1">
    <citation type="submission" date="2021-03" db="EMBL/GenBank/DDBJ databases">
        <title>Antimicrobial resistance genes in bacteria isolated from Japanese honey, and their potential for conferring macrolide and lincosamide resistance in the American foulbrood pathogen Paenibacillus larvae.</title>
        <authorList>
            <person name="Okamoto M."/>
            <person name="Kumagai M."/>
            <person name="Kanamori H."/>
            <person name="Takamatsu D."/>
        </authorList>
    </citation>
    <scope>NUCLEOTIDE SEQUENCE [LARGE SCALE GENOMIC DNA]</scope>
    <source>
        <strain evidence="7 8">J6TS1</strain>
    </source>
</reference>
<dbReference type="EC" id="2.3.1.286" evidence="4"/>
<feature type="active site" description="Proton acceptor" evidence="4 5">
    <location>
        <position position="113"/>
    </location>
</feature>
<feature type="binding site" evidence="4">
    <location>
        <position position="224"/>
    </location>
    <ligand>
        <name>NAD(+)</name>
        <dbReference type="ChEBI" id="CHEBI:57540"/>
    </ligand>
</feature>
<feature type="binding site" evidence="4">
    <location>
        <position position="181"/>
    </location>
    <ligand>
        <name>NAD(+)</name>
        <dbReference type="ChEBI" id="CHEBI:57540"/>
    </ligand>
</feature>
<keyword evidence="8" id="KW-1185">Reference proteome</keyword>
<proteinExistence type="inferred from homology"/>
<evidence type="ECO:0000256" key="3">
    <source>
        <dbReference type="ARBA" id="ARBA00023027"/>
    </source>
</evidence>
<feature type="binding site" evidence="4">
    <location>
        <position position="22"/>
    </location>
    <ligand>
        <name>NAD(+)</name>
        <dbReference type="ChEBI" id="CHEBI:57540"/>
    </ligand>
</feature>
<evidence type="ECO:0000259" key="6">
    <source>
        <dbReference type="PROSITE" id="PS50305"/>
    </source>
</evidence>
<evidence type="ECO:0000256" key="4">
    <source>
        <dbReference type="HAMAP-Rule" id="MF_01968"/>
    </source>
</evidence>
<dbReference type="InterPro" id="IPR028628">
    <property type="entry name" value="Sirtuin_class_U"/>
</dbReference>
<comment type="similarity">
    <text evidence="4">Belongs to the sirtuin family. Class U subfamily.</text>
</comment>
<evidence type="ECO:0000256" key="5">
    <source>
        <dbReference type="PROSITE-ProRule" id="PRU00236"/>
    </source>
</evidence>
<evidence type="ECO:0000256" key="1">
    <source>
        <dbReference type="ARBA" id="ARBA00022490"/>
    </source>
</evidence>
<comment type="catalytic activity">
    <reaction evidence="4">
        <text>N(6)-acetyl-L-lysyl-[protein] + NAD(+) + H2O = 2''-O-acetyl-ADP-D-ribose + nicotinamide + L-lysyl-[protein]</text>
        <dbReference type="Rhea" id="RHEA:43636"/>
        <dbReference type="Rhea" id="RHEA-COMP:9752"/>
        <dbReference type="Rhea" id="RHEA-COMP:10731"/>
        <dbReference type="ChEBI" id="CHEBI:15377"/>
        <dbReference type="ChEBI" id="CHEBI:17154"/>
        <dbReference type="ChEBI" id="CHEBI:29969"/>
        <dbReference type="ChEBI" id="CHEBI:57540"/>
        <dbReference type="ChEBI" id="CHEBI:61930"/>
        <dbReference type="ChEBI" id="CHEBI:83767"/>
        <dbReference type="EC" id="2.3.1.286"/>
    </reaction>
</comment>
<comment type="caution">
    <text evidence="4">Lacks conserved residue(s) required for the propagation of feature annotation.</text>
</comment>
<sequence length="239" mass="26601">MLLEKLKESTYTVVLTGAGMSTESGLPDFRSSDGLWEKEDPSRIASTDALNRNIEKFFEFYRHRVMGLQECKPHAGHDILAKWEKTGIIKSVITQNVDGFHTEAGSKNVAELHGTLQKVYCHSCGKEYDSDKYVNKQYQCDCGGKLRPSVVLFGEMLPEDALLRAAEESKKADLFIVLGSSLTVTPANQFPLIAKQNGAYLAIVNMEPTELDIYADESIHGRKIGELLKELDEGLVTQK</sequence>
<dbReference type="Proteomes" id="UP000680670">
    <property type="component" value="Unassembled WGS sequence"/>
</dbReference>
<feature type="binding site" evidence="4 5">
    <location>
        <position position="121"/>
    </location>
    <ligand>
        <name>Zn(2+)</name>
        <dbReference type="ChEBI" id="CHEBI:29105"/>
    </ligand>
</feature>
<dbReference type="HAMAP" id="MF_01968">
    <property type="entry name" value="Sirtuin_ClassU"/>
    <property type="match status" value="1"/>
</dbReference>
<dbReference type="PANTHER" id="PTHR11085">
    <property type="entry name" value="NAD-DEPENDENT PROTEIN DEACYLASE SIRTUIN-5, MITOCHONDRIAL-RELATED"/>
    <property type="match status" value="1"/>
</dbReference>
<dbReference type="InterPro" id="IPR026591">
    <property type="entry name" value="Sirtuin_cat_small_dom_sf"/>
</dbReference>
<feature type="binding site" evidence="4 5">
    <location>
        <position position="142"/>
    </location>
    <ligand>
        <name>Zn(2+)</name>
        <dbReference type="ChEBI" id="CHEBI:29105"/>
    </ligand>
</feature>
<dbReference type="Pfam" id="PF02146">
    <property type="entry name" value="SIR2"/>
    <property type="match status" value="1"/>
</dbReference>
<organism evidence="7 8">
    <name type="scientific">Siminovitchia terrae</name>
    <name type="common">Bacillus terrae</name>
    <dbReference type="NCBI Taxonomy" id="1914933"/>
    <lineage>
        <taxon>Bacteria</taxon>
        <taxon>Bacillati</taxon>
        <taxon>Bacillota</taxon>
        <taxon>Bacilli</taxon>
        <taxon>Bacillales</taxon>
        <taxon>Bacillaceae</taxon>
        <taxon>Siminovitchia</taxon>
    </lineage>
</organism>
<comment type="caution">
    <text evidence="7">The sequence shown here is derived from an EMBL/GenBank/DDBJ whole genome shotgun (WGS) entry which is preliminary data.</text>
</comment>
<feature type="binding site" evidence="4">
    <location>
        <position position="30"/>
    </location>
    <ligand>
        <name>NAD(+)</name>
        <dbReference type="ChEBI" id="CHEBI:57540"/>
    </ligand>
</feature>
<name>A0ABQ4L101_SIMTE</name>
<dbReference type="NCBIfam" id="NF001752">
    <property type="entry name" value="PRK00481.1-1"/>
    <property type="match status" value="1"/>
</dbReference>
<feature type="binding site" evidence="4">
    <location>
        <position position="95"/>
    </location>
    <ligand>
        <name>NAD(+)</name>
        <dbReference type="ChEBI" id="CHEBI:57540"/>
    </ligand>
</feature>
<feature type="binding site" evidence="4">
    <location>
        <position position="29"/>
    </location>
    <ligand>
        <name>nicotinamide</name>
        <dbReference type="ChEBI" id="CHEBI:17154"/>
    </ligand>
</feature>
<comment type="cofactor">
    <cofactor evidence="4">
        <name>Zn(2+)</name>
        <dbReference type="ChEBI" id="CHEBI:29105"/>
    </cofactor>
    <text evidence="4">Binds 1 zinc ion per subunit.</text>
</comment>
<comment type="subcellular location">
    <subcellularLocation>
        <location evidence="4">Cytoplasm</location>
    </subcellularLocation>
</comment>
<dbReference type="Gene3D" id="3.40.50.1220">
    <property type="entry name" value="TPP-binding domain"/>
    <property type="match status" value="1"/>
</dbReference>
<dbReference type="EMBL" id="BORJ01000009">
    <property type="protein sequence ID" value="GIN97511.1"/>
    <property type="molecule type" value="Genomic_DNA"/>
</dbReference>
<feature type="binding site" evidence="4">
    <location>
        <position position="113"/>
    </location>
    <ligand>
        <name>NAD(+)</name>
        <dbReference type="ChEBI" id="CHEBI:57540"/>
    </ligand>
</feature>
<accession>A0ABQ4L101</accession>
<dbReference type="Gene3D" id="3.30.1600.10">
    <property type="entry name" value="SIR2/SIRT2 'Small Domain"/>
    <property type="match status" value="1"/>
</dbReference>
<protein>
    <recommendedName>
        <fullName evidence="4">NAD-dependent protein deacetylase</fullName>
        <ecNumber evidence="4">2.3.1.286</ecNumber>
    </recommendedName>
    <alternativeName>
        <fullName evidence="4">Regulatory protein SIR2 homolog</fullName>
    </alternativeName>
</protein>
<feature type="binding site" evidence="4">
    <location>
        <position position="98"/>
    </location>
    <ligand>
        <name>NAD(+)</name>
        <dbReference type="ChEBI" id="CHEBI:57540"/>
    </ligand>
</feature>
<keyword evidence="1 4" id="KW-0963">Cytoplasm</keyword>
<dbReference type="InterPro" id="IPR026590">
    <property type="entry name" value="Ssirtuin_cat_dom"/>
</dbReference>